<feature type="compositionally biased region" description="Low complexity" evidence="1">
    <location>
        <begin position="167"/>
        <end position="177"/>
    </location>
</feature>
<proteinExistence type="predicted"/>
<accession>A0A1G7TGE3</accession>
<protein>
    <submittedName>
        <fullName evidence="2">Uncharacterized protein</fullName>
    </submittedName>
</protein>
<evidence type="ECO:0000256" key="1">
    <source>
        <dbReference type="SAM" id="MobiDB-lite"/>
    </source>
</evidence>
<dbReference type="OrthoDB" id="3542548at2"/>
<dbReference type="STRING" id="504805.SAMN05421505_103240"/>
<feature type="compositionally biased region" description="Gly residues" evidence="1">
    <location>
        <begin position="256"/>
        <end position="265"/>
    </location>
</feature>
<name>A0A1G7TGE3_9ACTN</name>
<evidence type="ECO:0000313" key="3">
    <source>
        <dbReference type="Proteomes" id="UP000198923"/>
    </source>
</evidence>
<reference evidence="2 3" key="1">
    <citation type="submission" date="2016-10" db="EMBL/GenBank/DDBJ databases">
        <authorList>
            <person name="de Groot N.N."/>
        </authorList>
    </citation>
    <scope>NUCLEOTIDE SEQUENCE [LARGE SCALE GENOMIC DNA]</scope>
    <source>
        <strain evidence="2 3">CPCC 201354</strain>
    </source>
</reference>
<evidence type="ECO:0000313" key="2">
    <source>
        <dbReference type="EMBL" id="SDG33620.1"/>
    </source>
</evidence>
<sequence>MKGDEAILAALRIAAGADPVPTGVTSAARAAFTLRLPGAAVADALPDLEVSGIRSAVAADHDDPLMGDGNRLLRFSAEGLIVELEFTLNGELLDLAGQITFTAETAETAETADTCTGTGTGTGDPEHADPATRGASGSDPAARAETAACREEEALADGESAPRGRTRTLGFTRGPLLSTRAAIPPGDAVPHGAAPTQPHVPMETGSREGAPLMRTGPAGEPAISGPYDTETPQPGPKNTHLADSRTHPAVSHRCGGEPGDAGPDGGSAARAESRVGPVTGEAAPHRATHAGRGEAGRGEAGGEPPGHELSHAEWVPPGEGPAPDVEAHCDDAPADGRSPRRVEIRTLDSTVVRDLVDSGGFAVVGLSPGWFSVVCHRDGLPPVATPWTHVHL</sequence>
<dbReference type="EMBL" id="FNCN01000003">
    <property type="protein sequence ID" value="SDG33620.1"/>
    <property type="molecule type" value="Genomic_DNA"/>
</dbReference>
<feature type="region of interest" description="Disordered" evidence="1">
    <location>
        <begin position="110"/>
        <end position="339"/>
    </location>
</feature>
<dbReference type="Proteomes" id="UP000198923">
    <property type="component" value="Unassembled WGS sequence"/>
</dbReference>
<dbReference type="AlphaFoldDB" id="A0A1G7TGE3"/>
<keyword evidence="3" id="KW-1185">Reference proteome</keyword>
<organism evidence="2 3">
    <name type="scientific">Sinosporangium album</name>
    <dbReference type="NCBI Taxonomy" id="504805"/>
    <lineage>
        <taxon>Bacteria</taxon>
        <taxon>Bacillati</taxon>
        <taxon>Actinomycetota</taxon>
        <taxon>Actinomycetes</taxon>
        <taxon>Streptosporangiales</taxon>
        <taxon>Streptosporangiaceae</taxon>
        <taxon>Sinosporangium</taxon>
    </lineage>
</organism>
<dbReference type="RefSeq" id="WP_093168529.1">
    <property type="nucleotide sequence ID" value="NZ_FNCN01000003.1"/>
</dbReference>
<gene>
    <name evidence="2" type="ORF">SAMN05421505_103240</name>
</gene>